<dbReference type="AlphaFoldDB" id="A0A5B2VKU3"/>
<keyword evidence="3" id="KW-0808">Transferase</keyword>
<dbReference type="Proteomes" id="UP000324611">
    <property type="component" value="Unassembled WGS sequence"/>
</dbReference>
<keyword evidence="6 8" id="KW-0472">Membrane</keyword>
<evidence type="ECO:0000256" key="1">
    <source>
        <dbReference type="ARBA" id="ARBA00004651"/>
    </source>
</evidence>
<feature type="transmembrane region" description="Helical" evidence="8">
    <location>
        <begin position="158"/>
        <end position="183"/>
    </location>
</feature>
<evidence type="ECO:0000256" key="8">
    <source>
        <dbReference type="SAM" id="Phobius"/>
    </source>
</evidence>
<feature type="transmembrane region" description="Helical" evidence="8">
    <location>
        <begin position="331"/>
        <end position="350"/>
    </location>
</feature>
<evidence type="ECO:0000313" key="9">
    <source>
        <dbReference type="EMBL" id="KAA2238912.1"/>
    </source>
</evidence>
<dbReference type="GO" id="GO:0016758">
    <property type="term" value="F:hexosyltransferase activity"/>
    <property type="evidence" value="ECO:0007669"/>
    <property type="project" value="InterPro"/>
</dbReference>
<keyword evidence="4 8" id="KW-0812">Transmembrane</keyword>
<feature type="transmembrane region" description="Helical" evidence="8">
    <location>
        <begin position="128"/>
        <end position="152"/>
    </location>
</feature>
<keyword evidence="10" id="KW-1185">Reference proteome</keyword>
<comment type="similarity">
    <text evidence="7">Belongs to the glycosyltransferase 87 family.</text>
</comment>
<proteinExistence type="inferred from homology"/>
<gene>
    <name evidence="9" type="ORF">F0L74_22110</name>
</gene>
<feature type="transmembrane region" description="Helical" evidence="8">
    <location>
        <begin position="17"/>
        <end position="36"/>
    </location>
</feature>
<feature type="transmembrane region" description="Helical" evidence="8">
    <location>
        <begin position="258"/>
        <end position="277"/>
    </location>
</feature>
<evidence type="ECO:0000256" key="7">
    <source>
        <dbReference type="ARBA" id="ARBA00024033"/>
    </source>
</evidence>
<sequence length="394" mass="45570">MPSKKRLTLNWLGQQDWLALSLWFGMSIVIAARELIAGETNNFIIFRHVFLHVRAQQNLYMAYPEYFDVNNYGPVFSVIIAPFALLPFSIGAMLWVAANALFLYYAIRQLPITRFQQNLVLIFASHELMAASSYFQFNVSIAACIILSFALILRGKDFWAAFFIVIGTLTKLYGIVGLAFFFFSKHRWRLIGSMLLWGVVLFVLPMALSSAQYIINTYKDWWTALVVKNQKNFKLDEGILLQNISAQGIIQRVFRLKYFSNLWVLVPALLLFASHYLRLRWKENVNYCLYLLASVLLFTVIFSTSSESPTYIIAFLGTCIWYVLQKPTKWVNAFFIFALIGTSFSHSDLVTPWVKHHFVVPYALKALPSVVMWLVIVWQILSKQFLRLEERVVV</sequence>
<evidence type="ECO:0000256" key="2">
    <source>
        <dbReference type="ARBA" id="ARBA00022475"/>
    </source>
</evidence>
<keyword evidence="2" id="KW-1003">Cell membrane</keyword>
<protein>
    <submittedName>
        <fullName evidence="9">DUF2029 domain-containing protein</fullName>
    </submittedName>
</protein>
<dbReference type="EMBL" id="VUOC01000004">
    <property type="protein sequence ID" value="KAA2238912.1"/>
    <property type="molecule type" value="Genomic_DNA"/>
</dbReference>
<comment type="subcellular location">
    <subcellularLocation>
        <location evidence="1">Cell membrane</location>
        <topology evidence="1">Multi-pass membrane protein</topology>
    </subcellularLocation>
</comment>
<organism evidence="9 10">
    <name type="scientific">Chitinophaga agrisoli</name>
    <dbReference type="NCBI Taxonomy" id="2607653"/>
    <lineage>
        <taxon>Bacteria</taxon>
        <taxon>Pseudomonadati</taxon>
        <taxon>Bacteroidota</taxon>
        <taxon>Chitinophagia</taxon>
        <taxon>Chitinophagales</taxon>
        <taxon>Chitinophagaceae</taxon>
        <taxon>Chitinophaga</taxon>
    </lineage>
</organism>
<evidence type="ECO:0000256" key="6">
    <source>
        <dbReference type="ARBA" id="ARBA00023136"/>
    </source>
</evidence>
<evidence type="ECO:0000313" key="10">
    <source>
        <dbReference type="Proteomes" id="UP000324611"/>
    </source>
</evidence>
<feature type="transmembrane region" description="Helical" evidence="8">
    <location>
        <begin position="308"/>
        <end position="324"/>
    </location>
</feature>
<feature type="transmembrane region" description="Helical" evidence="8">
    <location>
        <begin position="284"/>
        <end position="302"/>
    </location>
</feature>
<comment type="caution">
    <text evidence="9">The sequence shown here is derived from an EMBL/GenBank/DDBJ whole genome shotgun (WGS) entry which is preliminary data.</text>
</comment>
<reference evidence="9 10" key="1">
    <citation type="submission" date="2019-09" db="EMBL/GenBank/DDBJ databases">
        <title>Chitinophaga ginsengihumi sp. nov., isolated from soil of ginseng rhizosphere.</title>
        <authorList>
            <person name="Lee J."/>
        </authorList>
    </citation>
    <scope>NUCLEOTIDE SEQUENCE [LARGE SCALE GENOMIC DNA]</scope>
    <source>
        <strain evidence="9 10">BN140078</strain>
    </source>
</reference>
<reference evidence="9 10" key="2">
    <citation type="submission" date="2019-09" db="EMBL/GenBank/DDBJ databases">
        <authorList>
            <person name="Jin C."/>
        </authorList>
    </citation>
    <scope>NUCLEOTIDE SEQUENCE [LARGE SCALE GENOMIC DNA]</scope>
    <source>
        <strain evidence="9 10">BN140078</strain>
    </source>
</reference>
<feature type="transmembrane region" description="Helical" evidence="8">
    <location>
        <begin position="195"/>
        <end position="215"/>
    </location>
</feature>
<evidence type="ECO:0000256" key="5">
    <source>
        <dbReference type="ARBA" id="ARBA00022989"/>
    </source>
</evidence>
<dbReference type="GO" id="GO:0005886">
    <property type="term" value="C:plasma membrane"/>
    <property type="evidence" value="ECO:0007669"/>
    <property type="project" value="UniProtKB-SubCell"/>
</dbReference>
<feature type="transmembrane region" description="Helical" evidence="8">
    <location>
        <begin position="362"/>
        <end position="381"/>
    </location>
</feature>
<keyword evidence="5 8" id="KW-1133">Transmembrane helix</keyword>
<evidence type="ECO:0000256" key="3">
    <source>
        <dbReference type="ARBA" id="ARBA00022679"/>
    </source>
</evidence>
<accession>A0A5B2VKU3</accession>
<dbReference type="Pfam" id="PF09594">
    <property type="entry name" value="GT87"/>
    <property type="match status" value="1"/>
</dbReference>
<feature type="transmembrane region" description="Helical" evidence="8">
    <location>
        <begin position="75"/>
        <end position="107"/>
    </location>
</feature>
<dbReference type="InterPro" id="IPR018584">
    <property type="entry name" value="GT87"/>
</dbReference>
<dbReference type="RefSeq" id="WP_149840091.1">
    <property type="nucleotide sequence ID" value="NZ_VUOC01000004.1"/>
</dbReference>
<evidence type="ECO:0000256" key="4">
    <source>
        <dbReference type="ARBA" id="ARBA00022692"/>
    </source>
</evidence>
<name>A0A5B2VKU3_9BACT</name>